<feature type="compositionally biased region" description="Basic residues" evidence="2">
    <location>
        <begin position="132"/>
        <end position="142"/>
    </location>
</feature>
<protein>
    <submittedName>
        <fullName evidence="3">Uncharacterized protein</fullName>
    </submittedName>
</protein>
<dbReference type="AlphaFoldDB" id="A0A9W8HAD5"/>
<feature type="region of interest" description="Disordered" evidence="2">
    <location>
        <begin position="121"/>
        <end position="142"/>
    </location>
</feature>
<comment type="caution">
    <text evidence="3">The sequence shown here is derived from an EMBL/GenBank/DDBJ whole genome shotgun (WGS) entry which is preliminary data.</text>
</comment>
<feature type="coiled-coil region" evidence="1">
    <location>
        <begin position="15"/>
        <end position="82"/>
    </location>
</feature>
<gene>
    <name evidence="3" type="ORF">H4R18_004870</name>
</gene>
<organism evidence="3 4">
    <name type="scientific">Coemansia javaensis</name>
    <dbReference type="NCBI Taxonomy" id="2761396"/>
    <lineage>
        <taxon>Eukaryota</taxon>
        <taxon>Fungi</taxon>
        <taxon>Fungi incertae sedis</taxon>
        <taxon>Zoopagomycota</taxon>
        <taxon>Kickxellomycotina</taxon>
        <taxon>Kickxellomycetes</taxon>
        <taxon>Kickxellales</taxon>
        <taxon>Kickxellaceae</taxon>
        <taxon>Coemansia</taxon>
    </lineage>
</organism>
<keyword evidence="1" id="KW-0175">Coiled coil</keyword>
<keyword evidence="4" id="KW-1185">Reference proteome</keyword>
<evidence type="ECO:0000256" key="2">
    <source>
        <dbReference type="SAM" id="MobiDB-lite"/>
    </source>
</evidence>
<dbReference type="EMBL" id="JANBUL010000257">
    <property type="protein sequence ID" value="KAJ2777970.1"/>
    <property type="molecule type" value="Genomic_DNA"/>
</dbReference>
<accession>A0A9W8HAD5</accession>
<proteinExistence type="predicted"/>
<evidence type="ECO:0000313" key="4">
    <source>
        <dbReference type="Proteomes" id="UP001140217"/>
    </source>
</evidence>
<sequence>MADIHEIDARFLAEMKALDRERTRLKENERAFLDEQSAKKKRAEQEYKEALKAIKARWDEKIVEAEKNILEYKARHQQVSDKIAKLYAEYKEFANAVISIGKVIEEIAAGAQIEETLREASEMVKSADQAKHKAAKSKARSR</sequence>
<reference evidence="3" key="1">
    <citation type="submission" date="2022-07" db="EMBL/GenBank/DDBJ databases">
        <title>Phylogenomic reconstructions and comparative analyses of Kickxellomycotina fungi.</title>
        <authorList>
            <person name="Reynolds N.K."/>
            <person name="Stajich J.E."/>
            <person name="Barry K."/>
            <person name="Grigoriev I.V."/>
            <person name="Crous P."/>
            <person name="Smith M.E."/>
        </authorList>
    </citation>
    <scope>NUCLEOTIDE SEQUENCE</scope>
    <source>
        <strain evidence="3">NBRC 105414</strain>
    </source>
</reference>
<evidence type="ECO:0000313" key="3">
    <source>
        <dbReference type="EMBL" id="KAJ2777970.1"/>
    </source>
</evidence>
<name>A0A9W8HAD5_9FUNG</name>
<dbReference type="Proteomes" id="UP001140217">
    <property type="component" value="Unassembled WGS sequence"/>
</dbReference>
<evidence type="ECO:0000256" key="1">
    <source>
        <dbReference type="SAM" id="Coils"/>
    </source>
</evidence>